<keyword evidence="2" id="KW-0648">Protein biosynthesis</keyword>
<evidence type="ECO:0000313" key="5">
    <source>
        <dbReference type="EMBL" id="QDZ24273.1"/>
    </source>
</evidence>
<name>A0A5B8MUM5_9CHLO</name>
<feature type="domain" description="Prokaryotic-type class I peptide chain release factors" evidence="4">
    <location>
        <begin position="346"/>
        <end position="362"/>
    </location>
</feature>
<dbReference type="Pfam" id="PF00472">
    <property type="entry name" value="RF-1"/>
    <property type="match status" value="1"/>
</dbReference>
<dbReference type="Proteomes" id="UP000316726">
    <property type="component" value="Chromosome 13"/>
</dbReference>
<dbReference type="GO" id="GO:0005737">
    <property type="term" value="C:cytoplasm"/>
    <property type="evidence" value="ECO:0007669"/>
    <property type="project" value="InterPro"/>
</dbReference>
<gene>
    <name evidence="5" type="ORF">A3770_13p67910</name>
</gene>
<evidence type="ECO:0000313" key="6">
    <source>
        <dbReference type="Proteomes" id="UP000316726"/>
    </source>
</evidence>
<evidence type="ECO:0000256" key="1">
    <source>
        <dbReference type="ARBA" id="ARBA00010835"/>
    </source>
</evidence>
<dbReference type="SUPFAM" id="SSF75620">
    <property type="entry name" value="Release factor"/>
    <property type="match status" value="1"/>
</dbReference>
<dbReference type="Pfam" id="PF03462">
    <property type="entry name" value="PCRF"/>
    <property type="match status" value="1"/>
</dbReference>
<dbReference type="EMBL" id="CP031046">
    <property type="protein sequence ID" value="QDZ24273.1"/>
    <property type="molecule type" value="Genomic_DNA"/>
</dbReference>
<dbReference type="HAMAP" id="MF_00094">
    <property type="entry name" value="Rel_fac_2"/>
    <property type="match status" value="1"/>
</dbReference>
<dbReference type="Gene3D" id="3.30.160.20">
    <property type="match status" value="1"/>
</dbReference>
<proteinExistence type="inferred from homology"/>
<keyword evidence="6" id="KW-1185">Reference proteome</keyword>
<reference evidence="5 6" key="1">
    <citation type="submission" date="2018-07" db="EMBL/GenBank/DDBJ databases">
        <title>The complete nuclear genome of the prasinophyte Chloropicon primus (CCMP1205).</title>
        <authorList>
            <person name="Pombert J.-F."/>
            <person name="Otis C."/>
            <person name="Turmel M."/>
            <person name="Lemieux C."/>
        </authorList>
    </citation>
    <scope>NUCLEOTIDE SEQUENCE [LARGE SCALE GENOMIC DNA]</scope>
    <source>
        <strain evidence="5 6">CCMP1205</strain>
    </source>
</reference>
<dbReference type="GO" id="GO:0016149">
    <property type="term" value="F:translation release factor activity, codon specific"/>
    <property type="evidence" value="ECO:0007669"/>
    <property type="project" value="InterPro"/>
</dbReference>
<protein>
    <submittedName>
        <fullName evidence="5">Peptide chain release factor</fullName>
    </submittedName>
</protein>
<dbReference type="InterPro" id="IPR045853">
    <property type="entry name" value="Pep_chain_release_fac_I_sf"/>
</dbReference>
<evidence type="ECO:0000256" key="2">
    <source>
        <dbReference type="ARBA" id="ARBA00022917"/>
    </source>
</evidence>
<organism evidence="5 6">
    <name type="scientific">Chloropicon primus</name>
    <dbReference type="NCBI Taxonomy" id="1764295"/>
    <lineage>
        <taxon>Eukaryota</taxon>
        <taxon>Viridiplantae</taxon>
        <taxon>Chlorophyta</taxon>
        <taxon>Chloropicophyceae</taxon>
        <taxon>Chloropicales</taxon>
        <taxon>Chloropicaceae</taxon>
        <taxon>Chloropicon</taxon>
    </lineage>
</organism>
<comment type="similarity">
    <text evidence="1">Belongs to the prokaryotic/mitochondrial release factor family.</text>
</comment>
<dbReference type="PROSITE" id="PS00745">
    <property type="entry name" value="RF_PROK_I"/>
    <property type="match status" value="1"/>
</dbReference>
<sequence>MRTRTTRALLAHLSRGLGAGSRAARSCPHPCPHPCHCARTLVPTKKPGGTAWTTRRTATRGLAAAAGQQQGNGESLLGRVESLAGLHRELERVRPKVDSCLALLDREEAEAALSAKEEEAASPDLWEGSSSHSQAAGGKENAAQLLRDITALKQRVALASDLEKLLGDITAAADLLDLESEGGGGSEGVEAMLLEEAAFALGEVQSLIDRWEVEKLLEGRFDRYAACLSINAGAGGTDAQDWAQILQRMYTRWAERRGFKATLLEVSPGEEAGIKSCSMQIEGDFAFGFLCGEKGTHRLVRQSPFNAKAARQTSFAAVDVVPVIEDLDLVKEVQVDDKELEVTTMRSGGKGGQNVNKIESAVRIKHLPTGITVRCSEERSQGMNRAKALAILKSKLVVLEQEKRDQEMSEIRGEVVVADFGQQIRNYVFHPYKLIKDLRTGVETSGVDVVLDGDLDDFQDAFLNYRAAAS</sequence>
<evidence type="ECO:0000259" key="4">
    <source>
        <dbReference type="PROSITE" id="PS00745"/>
    </source>
</evidence>
<dbReference type="InterPro" id="IPR005139">
    <property type="entry name" value="PCRF"/>
</dbReference>
<dbReference type="InterPro" id="IPR000352">
    <property type="entry name" value="Pep_chain_release_fac_I"/>
</dbReference>
<accession>A0A5B8MUM5</accession>
<dbReference type="PANTHER" id="PTHR43116:SF3">
    <property type="entry name" value="CLASS I PEPTIDE CHAIN RELEASE FACTOR"/>
    <property type="match status" value="1"/>
</dbReference>
<dbReference type="STRING" id="1764295.A0A5B8MUM5"/>
<dbReference type="AlphaFoldDB" id="A0A5B8MUM5"/>
<evidence type="ECO:0000256" key="3">
    <source>
        <dbReference type="SAM" id="MobiDB-lite"/>
    </source>
</evidence>
<dbReference type="SMART" id="SM00937">
    <property type="entry name" value="PCRF"/>
    <property type="match status" value="1"/>
</dbReference>
<feature type="region of interest" description="Disordered" evidence="3">
    <location>
        <begin position="114"/>
        <end position="139"/>
    </location>
</feature>
<dbReference type="InterPro" id="IPR004374">
    <property type="entry name" value="PrfB"/>
</dbReference>
<dbReference type="NCBIfam" id="TIGR00020">
    <property type="entry name" value="prfB"/>
    <property type="match status" value="1"/>
</dbReference>
<dbReference type="PANTHER" id="PTHR43116">
    <property type="entry name" value="PEPTIDE CHAIN RELEASE FACTOR 2"/>
    <property type="match status" value="1"/>
</dbReference>
<dbReference type="Gene3D" id="3.30.70.1660">
    <property type="match status" value="1"/>
</dbReference>
<dbReference type="OrthoDB" id="2019491at2759"/>